<feature type="region of interest" description="Disordered" evidence="1">
    <location>
        <begin position="1"/>
        <end position="51"/>
    </location>
</feature>
<protein>
    <submittedName>
        <fullName evidence="2">Uncharacterized protein</fullName>
    </submittedName>
</protein>
<evidence type="ECO:0000256" key="1">
    <source>
        <dbReference type="SAM" id="MobiDB-lite"/>
    </source>
</evidence>
<dbReference type="AlphaFoldDB" id="A0A9D3Z4U9"/>
<keyword evidence="3" id="KW-1185">Reference proteome</keyword>
<reference evidence="2" key="2">
    <citation type="submission" date="2020-11" db="EMBL/GenBank/DDBJ databases">
        <authorList>
            <person name="McCartney M.A."/>
            <person name="Auch B."/>
            <person name="Kono T."/>
            <person name="Mallez S."/>
            <person name="Becker A."/>
            <person name="Gohl D.M."/>
            <person name="Silverstein K.A.T."/>
            <person name="Koren S."/>
            <person name="Bechman K.B."/>
            <person name="Herman A."/>
            <person name="Abrahante J.E."/>
            <person name="Garbe J."/>
        </authorList>
    </citation>
    <scope>NUCLEOTIDE SEQUENCE</scope>
    <source>
        <strain evidence="2">Duluth1</strain>
        <tissue evidence="2">Whole animal</tissue>
    </source>
</reference>
<accession>A0A9D3Z4U9</accession>
<reference evidence="2" key="1">
    <citation type="journal article" date="2019" name="bioRxiv">
        <title>The Genome of the Zebra Mussel, Dreissena polymorpha: A Resource for Invasive Species Research.</title>
        <authorList>
            <person name="McCartney M.A."/>
            <person name="Auch B."/>
            <person name="Kono T."/>
            <person name="Mallez S."/>
            <person name="Zhang Y."/>
            <person name="Obille A."/>
            <person name="Becker A."/>
            <person name="Abrahante J.E."/>
            <person name="Garbe J."/>
            <person name="Badalamenti J.P."/>
            <person name="Herman A."/>
            <person name="Mangelson H."/>
            <person name="Liachko I."/>
            <person name="Sullivan S."/>
            <person name="Sone E.D."/>
            <person name="Koren S."/>
            <person name="Silverstein K.A.T."/>
            <person name="Beckman K.B."/>
            <person name="Gohl D.M."/>
        </authorList>
    </citation>
    <scope>NUCLEOTIDE SEQUENCE</scope>
    <source>
        <strain evidence="2">Duluth1</strain>
        <tissue evidence="2">Whole animal</tissue>
    </source>
</reference>
<gene>
    <name evidence="2" type="ORF">DPMN_070140</name>
</gene>
<comment type="caution">
    <text evidence="2">The sequence shown here is derived from an EMBL/GenBank/DDBJ whole genome shotgun (WGS) entry which is preliminary data.</text>
</comment>
<evidence type="ECO:0000313" key="3">
    <source>
        <dbReference type="Proteomes" id="UP000828390"/>
    </source>
</evidence>
<sequence length="51" mass="5698">MNGVRKKPPTKETPFAKNGRAEEPPFDSLQTRKKPPRQFCIGGRNPLASFA</sequence>
<name>A0A9D3Z4U9_DREPO</name>
<dbReference type="EMBL" id="JAIWYP010000014">
    <property type="protein sequence ID" value="KAH3710650.1"/>
    <property type="molecule type" value="Genomic_DNA"/>
</dbReference>
<evidence type="ECO:0000313" key="2">
    <source>
        <dbReference type="EMBL" id="KAH3710650.1"/>
    </source>
</evidence>
<proteinExistence type="predicted"/>
<organism evidence="2 3">
    <name type="scientific">Dreissena polymorpha</name>
    <name type="common">Zebra mussel</name>
    <name type="synonym">Mytilus polymorpha</name>
    <dbReference type="NCBI Taxonomy" id="45954"/>
    <lineage>
        <taxon>Eukaryota</taxon>
        <taxon>Metazoa</taxon>
        <taxon>Spiralia</taxon>
        <taxon>Lophotrochozoa</taxon>
        <taxon>Mollusca</taxon>
        <taxon>Bivalvia</taxon>
        <taxon>Autobranchia</taxon>
        <taxon>Heteroconchia</taxon>
        <taxon>Euheterodonta</taxon>
        <taxon>Imparidentia</taxon>
        <taxon>Neoheterodontei</taxon>
        <taxon>Myida</taxon>
        <taxon>Dreissenoidea</taxon>
        <taxon>Dreissenidae</taxon>
        <taxon>Dreissena</taxon>
    </lineage>
</organism>
<dbReference type="Proteomes" id="UP000828390">
    <property type="component" value="Unassembled WGS sequence"/>
</dbReference>